<sequence>MSEPVSTMPIWSGFLTPILEVLADGEVWRKRELVTAVCDHIGLTDAQRAEILPSGQRRAPNRIGWALSALVRAELVTKPARAMFRISQEGRAALVTHPEGLGERELKKIPAYATYVPVRADLTADPVTELSGASDPFEQIEAGVERVHAEVSAELLQRMRSQDPAAFEQTVLDVLVAMGYGGTERRAQRIGGSGDGGVDGVIDQDALGLDQIYVQAKRYGEGNNVGRDTVQAFVGALHGVGASRGVFITTSTFTQHAREYARNVPIRVILIDGQRLAELMIRYGVGVQQRAVFTVVELDEDYFEL</sequence>
<dbReference type="AlphaFoldDB" id="A0A317N4H5"/>
<feature type="domain" description="Restriction system protein Mrr-like N-terminal" evidence="2">
    <location>
        <begin position="11"/>
        <end position="94"/>
    </location>
</feature>
<dbReference type="PANTHER" id="PTHR30015:SF7">
    <property type="entry name" value="TYPE IV METHYL-DIRECTED RESTRICTION ENZYME ECOKMRR"/>
    <property type="match status" value="1"/>
</dbReference>
<dbReference type="RefSeq" id="WP_244198515.1">
    <property type="nucleotide sequence ID" value="NZ_QGTL01000014.1"/>
</dbReference>
<dbReference type="InterPro" id="IPR011335">
    <property type="entry name" value="Restrct_endonuc-II-like"/>
</dbReference>
<comment type="caution">
    <text evidence="3">The sequence shown here is derived from an EMBL/GenBank/DDBJ whole genome shotgun (WGS) entry which is preliminary data.</text>
</comment>
<accession>A0A317N4H5</accession>
<evidence type="ECO:0000259" key="2">
    <source>
        <dbReference type="Pfam" id="PF14338"/>
    </source>
</evidence>
<dbReference type="GO" id="GO:0009307">
    <property type="term" value="P:DNA restriction-modification system"/>
    <property type="evidence" value="ECO:0007669"/>
    <property type="project" value="InterPro"/>
</dbReference>
<dbReference type="InterPro" id="IPR025745">
    <property type="entry name" value="Mrr-like_N_dom"/>
</dbReference>
<reference evidence="3 4" key="1">
    <citation type="submission" date="2018-05" db="EMBL/GenBank/DDBJ databases">
        <title>Genomic Encyclopedia of Type Strains, Phase IV (KMG-IV): sequencing the most valuable type-strain genomes for metagenomic binning, comparative biology and taxonomic classification.</title>
        <authorList>
            <person name="Goeker M."/>
        </authorList>
    </citation>
    <scope>NUCLEOTIDE SEQUENCE [LARGE SCALE GENOMIC DNA]</scope>
    <source>
        <strain evidence="3 4">DSM 44717</strain>
    </source>
</reference>
<evidence type="ECO:0000313" key="3">
    <source>
        <dbReference type="EMBL" id="PWV70191.1"/>
    </source>
</evidence>
<evidence type="ECO:0000313" key="4">
    <source>
        <dbReference type="Proteomes" id="UP000246410"/>
    </source>
</evidence>
<dbReference type="Pfam" id="PF14338">
    <property type="entry name" value="Mrr_N"/>
    <property type="match status" value="1"/>
</dbReference>
<keyword evidence="4" id="KW-1185">Reference proteome</keyword>
<dbReference type="Gene3D" id="3.40.1350.10">
    <property type="match status" value="1"/>
</dbReference>
<dbReference type="InterPro" id="IPR011856">
    <property type="entry name" value="tRNA_endonuc-like_dom_sf"/>
</dbReference>
<dbReference type="EMBL" id="QGTL01000014">
    <property type="protein sequence ID" value="PWV70191.1"/>
    <property type="molecule type" value="Genomic_DNA"/>
</dbReference>
<dbReference type="InterPro" id="IPR007560">
    <property type="entry name" value="Restrct_endonuc_IV_Mrr"/>
</dbReference>
<dbReference type="GO" id="GO:0015666">
    <property type="term" value="F:restriction endodeoxyribonuclease activity"/>
    <property type="evidence" value="ECO:0007669"/>
    <property type="project" value="TreeGrafter"/>
</dbReference>
<feature type="domain" description="Restriction endonuclease type IV Mrr" evidence="1">
    <location>
        <begin position="160"/>
        <end position="280"/>
    </location>
</feature>
<name>A0A317N4H5_9NOCA</name>
<dbReference type="Pfam" id="PF04471">
    <property type="entry name" value="Mrr_cat"/>
    <property type="match status" value="1"/>
</dbReference>
<evidence type="ECO:0000259" key="1">
    <source>
        <dbReference type="Pfam" id="PF04471"/>
    </source>
</evidence>
<dbReference type="Proteomes" id="UP000246410">
    <property type="component" value="Unassembled WGS sequence"/>
</dbReference>
<dbReference type="SUPFAM" id="SSF52980">
    <property type="entry name" value="Restriction endonuclease-like"/>
    <property type="match status" value="1"/>
</dbReference>
<protein>
    <submittedName>
        <fullName evidence="3">Restriction system protein</fullName>
    </submittedName>
</protein>
<dbReference type="InterPro" id="IPR052906">
    <property type="entry name" value="Type_IV_Methyl-Rstrct_Enzyme"/>
</dbReference>
<proteinExistence type="predicted"/>
<dbReference type="GO" id="GO:0003677">
    <property type="term" value="F:DNA binding"/>
    <property type="evidence" value="ECO:0007669"/>
    <property type="project" value="InterPro"/>
</dbReference>
<gene>
    <name evidence="3" type="ORF">DFR69_114158</name>
</gene>
<organism evidence="3 4">
    <name type="scientific">Nocardia neocaledoniensis</name>
    <dbReference type="NCBI Taxonomy" id="236511"/>
    <lineage>
        <taxon>Bacteria</taxon>
        <taxon>Bacillati</taxon>
        <taxon>Actinomycetota</taxon>
        <taxon>Actinomycetes</taxon>
        <taxon>Mycobacteriales</taxon>
        <taxon>Nocardiaceae</taxon>
        <taxon>Nocardia</taxon>
    </lineage>
</organism>
<dbReference type="PANTHER" id="PTHR30015">
    <property type="entry name" value="MRR RESTRICTION SYSTEM PROTEIN"/>
    <property type="match status" value="1"/>
</dbReference>